<sequence length="30" mass="3134">MALGGGRSRMINGGEIWVSTPCLLRAESNG</sequence>
<dbReference type="EMBL" id="GBRH01227837">
    <property type="protein sequence ID" value="JAD70058.1"/>
    <property type="molecule type" value="Transcribed_RNA"/>
</dbReference>
<dbReference type="AlphaFoldDB" id="A0A0A9C6H2"/>
<organism evidence="1">
    <name type="scientific">Arundo donax</name>
    <name type="common">Giant reed</name>
    <name type="synonym">Donax arundinaceus</name>
    <dbReference type="NCBI Taxonomy" id="35708"/>
    <lineage>
        <taxon>Eukaryota</taxon>
        <taxon>Viridiplantae</taxon>
        <taxon>Streptophyta</taxon>
        <taxon>Embryophyta</taxon>
        <taxon>Tracheophyta</taxon>
        <taxon>Spermatophyta</taxon>
        <taxon>Magnoliopsida</taxon>
        <taxon>Liliopsida</taxon>
        <taxon>Poales</taxon>
        <taxon>Poaceae</taxon>
        <taxon>PACMAD clade</taxon>
        <taxon>Arundinoideae</taxon>
        <taxon>Arundineae</taxon>
        <taxon>Arundo</taxon>
    </lineage>
</organism>
<reference evidence="1" key="1">
    <citation type="submission" date="2014-09" db="EMBL/GenBank/DDBJ databases">
        <authorList>
            <person name="Magalhaes I.L.F."/>
            <person name="Oliveira U."/>
            <person name="Santos F.R."/>
            <person name="Vidigal T.H.D.A."/>
            <person name="Brescovit A.D."/>
            <person name="Santos A.J."/>
        </authorList>
    </citation>
    <scope>NUCLEOTIDE SEQUENCE</scope>
    <source>
        <tissue evidence="1">Shoot tissue taken approximately 20 cm above the soil surface</tissue>
    </source>
</reference>
<reference evidence="1" key="2">
    <citation type="journal article" date="2015" name="Data Brief">
        <title>Shoot transcriptome of the giant reed, Arundo donax.</title>
        <authorList>
            <person name="Barrero R.A."/>
            <person name="Guerrero F.D."/>
            <person name="Moolhuijzen P."/>
            <person name="Goolsby J.A."/>
            <person name="Tidwell J."/>
            <person name="Bellgard S.E."/>
            <person name="Bellgard M.I."/>
        </authorList>
    </citation>
    <scope>NUCLEOTIDE SEQUENCE</scope>
    <source>
        <tissue evidence="1">Shoot tissue taken approximately 20 cm above the soil surface</tissue>
    </source>
</reference>
<protein>
    <submittedName>
        <fullName evidence="1">Uncharacterized protein</fullName>
    </submittedName>
</protein>
<name>A0A0A9C6H2_ARUDO</name>
<accession>A0A0A9C6H2</accession>
<proteinExistence type="predicted"/>
<evidence type="ECO:0000313" key="1">
    <source>
        <dbReference type="EMBL" id="JAD70058.1"/>
    </source>
</evidence>